<keyword evidence="2" id="KW-0732">Signal</keyword>
<keyword evidence="4" id="KW-1185">Reference proteome</keyword>
<evidence type="ECO:0000256" key="2">
    <source>
        <dbReference type="SAM" id="SignalP"/>
    </source>
</evidence>
<proteinExistence type="predicted"/>
<dbReference type="EMBL" id="JACHJH010000001">
    <property type="protein sequence ID" value="MBB4891346.1"/>
    <property type="molecule type" value="Genomic_DNA"/>
</dbReference>
<reference evidence="3 4" key="1">
    <citation type="submission" date="2020-08" db="EMBL/GenBank/DDBJ databases">
        <title>Genomic Encyclopedia of Type Strains, Phase III (KMG-III): the genomes of soil and plant-associated and newly described type strains.</title>
        <authorList>
            <person name="Whitman W."/>
        </authorList>
    </citation>
    <scope>NUCLEOTIDE SEQUENCE [LARGE SCALE GENOMIC DNA]</scope>
    <source>
        <strain evidence="3 4">CECT 3266</strain>
    </source>
</reference>
<sequence>MSAHGEPVLPHPRRTARAVALLTALLVLAPVRAAAAPGDGPPDGPRLVLDEASVEVGDTAGIAVEGMTGRWDELVVTSPALTGTLRLTPETKGASHSASPRMPQSLIRVRSGIPPGTYPITADSGHRPTSPHPAAAHCSEQPGEPLPPGRERPGFRARSC</sequence>
<accession>A0A7W7LKL3</accession>
<gene>
    <name evidence="3" type="ORF">FHS39_000346</name>
</gene>
<feature type="chain" id="PRO_5030942594" evidence="2">
    <location>
        <begin position="36"/>
        <end position="160"/>
    </location>
</feature>
<feature type="signal peptide" evidence="2">
    <location>
        <begin position="1"/>
        <end position="35"/>
    </location>
</feature>
<evidence type="ECO:0000256" key="1">
    <source>
        <dbReference type="SAM" id="MobiDB-lite"/>
    </source>
</evidence>
<dbReference type="AlphaFoldDB" id="A0A7W7LKL3"/>
<comment type="caution">
    <text evidence="3">The sequence shown here is derived from an EMBL/GenBank/DDBJ whole genome shotgun (WGS) entry which is preliminary data.</text>
</comment>
<dbReference type="RefSeq" id="WP_184345953.1">
    <property type="nucleotide sequence ID" value="NZ_JACHJH010000001.1"/>
</dbReference>
<dbReference type="Proteomes" id="UP000556084">
    <property type="component" value="Unassembled WGS sequence"/>
</dbReference>
<evidence type="ECO:0000313" key="3">
    <source>
        <dbReference type="EMBL" id="MBB4891346.1"/>
    </source>
</evidence>
<evidence type="ECO:0000313" key="4">
    <source>
        <dbReference type="Proteomes" id="UP000556084"/>
    </source>
</evidence>
<protein>
    <submittedName>
        <fullName evidence="3">Uncharacterized protein</fullName>
    </submittedName>
</protein>
<feature type="region of interest" description="Disordered" evidence="1">
    <location>
        <begin position="85"/>
        <end position="160"/>
    </location>
</feature>
<organism evidence="3 4">
    <name type="scientific">Streptomyces olivoverticillatus</name>
    <dbReference type="NCBI Taxonomy" id="66427"/>
    <lineage>
        <taxon>Bacteria</taxon>
        <taxon>Bacillati</taxon>
        <taxon>Actinomycetota</taxon>
        <taxon>Actinomycetes</taxon>
        <taxon>Kitasatosporales</taxon>
        <taxon>Streptomycetaceae</taxon>
        <taxon>Streptomyces</taxon>
    </lineage>
</organism>
<name>A0A7W7LKL3_9ACTN</name>